<feature type="compositionally biased region" description="Low complexity" evidence="1">
    <location>
        <begin position="42"/>
        <end position="53"/>
    </location>
</feature>
<name>A0A4C1XKE3_EUMVA</name>
<dbReference type="EMBL" id="BGZK01000896">
    <property type="protein sequence ID" value="GBP64376.1"/>
    <property type="molecule type" value="Genomic_DNA"/>
</dbReference>
<proteinExistence type="predicted"/>
<dbReference type="Proteomes" id="UP000299102">
    <property type="component" value="Unassembled WGS sequence"/>
</dbReference>
<organism evidence="2 3">
    <name type="scientific">Eumeta variegata</name>
    <name type="common">Bagworm moth</name>
    <name type="synonym">Eumeta japonica</name>
    <dbReference type="NCBI Taxonomy" id="151549"/>
    <lineage>
        <taxon>Eukaryota</taxon>
        <taxon>Metazoa</taxon>
        <taxon>Ecdysozoa</taxon>
        <taxon>Arthropoda</taxon>
        <taxon>Hexapoda</taxon>
        <taxon>Insecta</taxon>
        <taxon>Pterygota</taxon>
        <taxon>Neoptera</taxon>
        <taxon>Endopterygota</taxon>
        <taxon>Lepidoptera</taxon>
        <taxon>Glossata</taxon>
        <taxon>Ditrysia</taxon>
        <taxon>Tineoidea</taxon>
        <taxon>Psychidae</taxon>
        <taxon>Oiketicinae</taxon>
        <taxon>Eumeta</taxon>
    </lineage>
</organism>
<dbReference type="OrthoDB" id="10673313at2759"/>
<accession>A0A4C1XKE3</accession>
<feature type="region of interest" description="Disordered" evidence="1">
    <location>
        <begin position="36"/>
        <end position="100"/>
    </location>
</feature>
<dbReference type="AlphaFoldDB" id="A0A4C1XKE3"/>
<feature type="compositionally biased region" description="Basic and acidic residues" evidence="1">
    <location>
        <begin position="151"/>
        <end position="160"/>
    </location>
</feature>
<reference evidence="2 3" key="1">
    <citation type="journal article" date="2019" name="Commun. Biol.">
        <title>The bagworm genome reveals a unique fibroin gene that provides high tensile strength.</title>
        <authorList>
            <person name="Kono N."/>
            <person name="Nakamura H."/>
            <person name="Ohtoshi R."/>
            <person name="Tomita M."/>
            <person name="Numata K."/>
            <person name="Arakawa K."/>
        </authorList>
    </citation>
    <scope>NUCLEOTIDE SEQUENCE [LARGE SCALE GENOMIC DNA]</scope>
</reference>
<feature type="region of interest" description="Disordered" evidence="1">
    <location>
        <begin position="121"/>
        <end position="209"/>
    </location>
</feature>
<evidence type="ECO:0000313" key="2">
    <source>
        <dbReference type="EMBL" id="GBP64376.1"/>
    </source>
</evidence>
<evidence type="ECO:0000313" key="3">
    <source>
        <dbReference type="Proteomes" id="UP000299102"/>
    </source>
</evidence>
<feature type="compositionally biased region" description="Low complexity" evidence="1">
    <location>
        <begin position="184"/>
        <end position="202"/>
    </location>
</feature>
<comment type="caution">
    <text evidence="2">The sequence shown here is derived from an EMBL/GenBank/DDBJ whole genome shotgun (WGS) entry which is preliminary data.</text>
</comment>
<protein>
    <submittedName>
        <fullName evidence="2">Uncharacterized protein</fullName>
    </submittedName>
</protein>
<gene>
    <name evidence="2" type="ORF">EVAR_43153_1</name>
</gene>
<keyword evidence="3" id="KW-1185">Reference proteome</keyword>
<sequence>MHWRGGVVIEREGMREEKKEGEREIDLIQTRCEGTTPIGVRGASTAPATTATPGAGGGGRLAPCRCIRKVTRQMGGNNQRGRTSRKAHRSHEELGGVTADQRETSATGGVLGEVLHRRDWHSARDLRHAPPHTPPRTRHCTHGGAGAPTPERSKRRELTADRAVSSIPDVSPRSTFYIGDATVPSSAAAPDDSRPASPTPASIQLVEYEDHDQGTRYLYSGRAIDGKAPDEEWRSVAESRGRLASEGDALSACARPASAAFSGVSIDIR</sequence>
<evidence type="ECO:0000256" key="1">
    <source>
        <dbReference type="SAM" id="MobiDB-lite"/>
    </source>
</evidence>